<dbReference type="STRING" id="1428644.BIV57_03685"/>
<dbReference type="AlphaFoldDB" id="A0A1J7CGQ8"/>
<evidence type="ECO:0000313" key="2">
    <source>
        <dbReference type="EMBL" id="OIV38850.1"/>
    </source>
</evidence>
<dbReference type="EMBL" id="MLCF01000011">
    <property type="protein sequence ID" value="OIV38850.1"/>
    <property type="molecule type" value="Genomic_DNA"/>
</dbReference>
<organism evidence="2 3">
    <name type="scientific">Mangrovactinospora gilvigrisea</name>
    <dbReference type="NCBI Taxonomy" id="1428644"/>
    <lineage>
        <taxon>Bacteria</taxon>
        <taxon>Bacillati</taxon>
        <taxon>Actinomycetota</taxon>
        <taxon>Actinomycetes</taxon>
        <taxon>Kitasatosporales</taxon>
        <taxon>Streptomycetaceae</taxon>
        <taxon>Mangrovactinospora</taxon>
    </lineage>
</organism>
<sequence>MVRRRLTSRAAVLAFVLAGLVIALAVPTRQYIAQRGQIADQRRQAAAADREVKTLRREAARWQDPSYVEAQARARLHFVRPGETGFVFPQGSPGGGDAPVPGGGASASGQLRPPWYQSMWSSVDSAAATDAASDRTTQSR</sequence>
<reference evidence="2 3" key="1">
    <citation type="submission" date="2016-10" db="EMBL/GenBank/DDBJ databases">
        <title>Genome sequence of Streptomyces gilvigriseus MUSC 26.</title>
        <authorList>
            <person name="Lee L.-H."/>
            <person name="Ser H.-L."/>
        </authorList>
    </citation>
    <scope>NUCLEOTIDE SEQUENCE [LARGE SCALE GENOMIC DNA]</scope>
    <source>
        <strain evidence="2 3">MUSC 26</strain>
    </source>
</reference>
<dbReference type="RefSeq" id="WP_071655183.1">
    <property type="nucleotide sequence ID" value="NZ_MLCF01000011.1"/>
</dbReference>
<name>A0A1J7CGQ8_9ACTN</name>
<feature type="compositionally biased region" description="Gly residues" evidence="1">
    <location>
        <begin position="92"/>
        <end position="106"/>
    </location>
</feature>
<gene>
    <name evidence="2" type="ORF">BIV57_03685</name>
</gene>
<dbReference type="Proteomes" id="UP000243342">
    <property type="component" value="Unassembled WGS sequence"/>
</dbReference>
<comment type="caution">
    <text evidence="2">The sequence shown here is derived from an EMBL/GenBank/DDBJ whole genome shotgun (WGS) entry which is preliminary data.</text>
</comment>
<dbReference type="OrthoDB" id="5187715at2"/>
<protein>
    <recommendedName>
        <fullName evidence="4">Septation ring formation regulator EzrA</fullName>
    </recommendedName>
</protein>
<proteinExistence type="predicted"/>
<evidence type="ECO:0000313" key="3">
    <source>
        <dbReference type="Proteomes" id="UP000243342"/>
    </source>
</evidence>
<feature type="region of interest" description="Disordered" evidence="1">
    <location>
        <begin position="85"/>
        <end position="113"/>
    </location>
</feature>
<dbReference type="InterPro" id="IPR007060">
    <property type="entry name" value="FtsL/DivIC"/>
</dbReference>
<accession>A0A1J7CGQ8</accession>
<evidence type="ECO:0008006" key="4">
    <source>
        <dbReference type="Google" id="ProtNLM"/>
    </source>
</evidence>
<keyword evidence="3" id="KW-1185">Reference proteome</keyword>
<dbReference type="Pfam" id="PF04977">
    <property type="entry name" value="DivIC"/>
    <property type="match status" value="1"/>
</dbReference>
<evidence type="ECO:0000256" key="1">
    <source>
        <dbReference type="SAM" id="MobiDB-lite"/>
    </source>
</evidence>